<dbReference type="InterPro" id="IPR036259">
    <property type="entry name" value="MFS_trans_sf"/>
</dbReference>
<comment type="subcellular location">
    <subcellularLocation>
        <location evidence="1">Membrane</location>
        <topology evidence="1">Multi-pass membrane protein</topology>
    </subcellularLocation>
</comment>
<dbReference type="SUPFAM" id="SSF103473">
    <property type="entry name" value="MFS general substrate transporter"/>
    <property type="match status" value="1"/>
</dbReference>
<evidence type="ECO:0000256" key="4">
    <source>
        <dbReference type="ARBA" id="ARBA00022989"/>
    </source>
</evidence>
<dbReference type="STRING" id="13706.A0A1X2HEY7"/>
<keyword evidence="2" id="KW-0813">Transport</keyword>
<feature type="transmembrane region" description="Helical" evidence="6">
    <location>
        <begin position="207"/>
        <end position="230"/>
    </location>
</feature>
<accession>A0A1X2HEY7</accession>
<dbReference type="OrthoDB" id="6730379at2759"/>
<dbReference type="EMBL" id="MCGN01000004">
    <property type="protein sequence ID" value="ORY97524.1"/>
    <property type="molecule type" value="Genomic_DNA"/>
</dbReference>
<dbReference type="GO" id="GO:0016020">
    <property type="term" value="C:membrane"/>
    <property type="evidence" value="ECO:0007669"/>
    <property type="project" value="UniProtKB-SubCell"/>
</dbReference>
<feature type="transmembrane region" description="Helical" evidence="6">
    <location>
        <begin position="144"/>
        <end position="166"/>
    </location>
</feature>
<feature type="transmembrane region" description="Helical" evidence="6">
    <location>
        <begin position="173"/>
        <end position="195"/>
    </location>
</feature>
<dbReference type="PANTHER" id="PTHR43791:SF97">
    <property type="entry name" value="ALLANTOATE TRANSPORTER, PUTATIVE (AFU_ORTHOLOGUE AFUA_1G14700)-RELATED"/>
    <property type="match status" value="1"/>
</dbReference>
<keyword evidence="4 6" id="KW-1133">Transmembrane helix</keyword>
<name>A0A1X2HEY7_SYNRA</name>
<dbReference type="Gene3D" id="1.20.1250.20">
    <property type="entry name" value="MFS general substrate transporter like domains"/>
    <property type="match status" value="1"/>
</dbReference>
<feature type="transmembrane region" description="Helical" evidence="6">
    <location>
        <begin position="45"/>
        <end position="62"/>
    </location>
</feature>
<sequence length="495" mass="55727">MGHDSKDLEKTPVVEHDTALSRNEAKVETPINLEECREKTILRRIDALVLPLLCILWFLQYLDKSTLNFAGVLGIYEDTGIDHNQFGWIGSIFYLGFLLFQISNSYLMPVLPVSKYLGVLVCAWGVVLACTSLCKTFQSLFGLRIVLGFLEASSYPISFHLISLLYRRREHVLRIGLLQCSNSLCGALGGLIGYGIGLMDGVAGLRGWRWCMILCGAFTVLWGSLIFVFLPDRAKSRWFRLTQEEQAVVDDRSRDNAVVLRHKVYWDQVIEGVHDQRLYIYFFLSCLINLTTGALSLFRSQIIKQMGFSNLDSLLLDIPHGAANILINVSCMLLSYRFKEVGFVGALSTSITFLGGLLLLVLPQNGTRLIGLYLANNVASNILIQTYITNNVSGITKKTLFTGINLVGYTVGHFVGPLTMRQENAPRYIPAVIAYMVASVIAMFLFLYLRWSYSRENKQRRGAIGHTEEELAYSLACTTEEDITDKQNVHFIYKM</sequence>
<proteinExistence type="predicted"/>
<gene>
    <name evidence="7" type="ORF">BCR43DRAFT_456569</name>
</gene>
<keyword evidence="3 6" id="KW-0812">Transmembrane</keyword>
<reference evidence="7 8" key="1">
    <citation type="submission" date="2016-07" db="EMBL/GenBank/DDBJ databases">
        <title>Pervasive Adenine N6-methylation of Active Genes in Fungi.</title>
        <authorList>
            <consortium name="DOE Joint Genome Institute"/>
            <person name="Mondo S.J."/>
            <person name="Dannebaum R.O."/>
            <person name="Kuo R.C."/>
            <person name="Labutti K."/>
            <person name="Haridas S."/>
            <person name="Kuo A."/>
            <person name="Salamov A."/>
            <person name="Ahrendt S.R."/>
            <person name="Lipzen A."/>
            <person name="Sullivan W."/>
            <person name="Andreopoulos W.B."/>
            <person name="Clum A."/>
            <person name="Lindquist E."/>
            <person name="Daum C."/>
            <person name="Ramamoorthy G.K."/>
            <person name="Gryganskyi A."/>
            <person name="Culley D."/>
            <person name="Magnuson J.K."/>
            <person name="James T.Y."/>
            <person name="O'Malley M.A."/>
            <person name="Stajich J.E."/>
            <person name="Spatafora J.W."/>
            <person name="Visel A."/>
            <person name="Grigoriev I.V."/>
        </authorList>
    </citation>
    <scope>NUCLEOTIDE SEQUENCE [LARGE SCALE GENOMIC DNA]</scope>
    <source>
        <strain evidence="7 8">NRRL 2496</strain>
    </source>
</reference>
<dbReference type="Proteomes" id="UP000242180">
    <property type="component" value="Unassembled WGS sequence"/>
</dbReference>
<dbReference type="InParanoid" id="A0A1X2HEY7"/>
<feature type="transmembrane region" description="Helical" evidence="6">
    <location>
        <begin position="116"/>
        <end position="138"/>
    </location>
</feature>
<evidence type="ECO:0000313" key="7">
    <source>
        <dbReference type="EMBL" id="ORY97524.1"/>
    </source>
</evidence>
<feature type="transmembrane region" description="Helical" evidence="6">
    <location>
        <begin position="86"/>
        <end position="104"/>
    </location>
</feature>
<feature type="transmembrane region" description="Helical" evidence="6">
    <location>
        <begin position="400"/>
        <end position="420"/>
    </location>
</feature>
<feature type="transmembrane region" description="Helical" evidence="6">
    <location>
        <begin position="343"/>
        <end position="363"/>
    </location>
</feature>
<dbReference type="Pfam" id="PF07690">
    <property type="entry name" value="MFS_1"/>
    <property type="match status" value="1"/>
</dbReference>
<dbReference type="GO" id="GO:0022857">
    <property type="term" value="F:transmembrane transporter activity"/>
    <property type="evidence" value="ECO:0007669"/>
    <property type="project" value="InterPro"/>
</dbReference>
<feature type="transmembrane region" description="Helical" evidence="6">
    <location>
        <begin position="278"/>
        <end position="298"/>
    </location>
</feature>
<dbReference type="PANTHER" id="PTHR43791">
    <property type="entry name" value="PERMEASE-RELATED"/>
    <property type="match status" value="1"/>
</dbReference>
<dbReference type="FunCoup" id="A0A1X2HEY7">
    <property type="interactions" value="81"/>
</dbReference>
<keyword evidence="5 6" id="KW-0472">Membrane</keyword>
<evidence type="ECO:0000256" key="5">
    <source>
        <dbReference type="ARBA" id="ARBA00023136"/>
    </source>
</evidence>
<protein>
    <submittedName>
        <fullName evidence="7">Major facilitator superfamily domain-containing protein</fullName>
    </submittedName>
</protein>
<keyword evidence="8" id="KW-1185">Reference proteome</keyword>
<evidence type="ECO:0000313" key="8">
    <source>
        <dbReference type="Proteomes" id="UP000242180"/>
    </source>
</evidence>
<evidence type="ECO:0000256" key="1">
    <source>
        <dbReference type="ARBA" id="ARBA00004141"/>
    </source>
</evidence>
<evidence type="ECO:0000256" key="2">
    <source>
        <dbReference type="ARBA" id="ARBA00022448"/>
    </source>
</evidence>
<dbReference type="AlphaFoldDB" id="A0A1X2HEY7"/>
<evidence type="ECO:0000256" key="6">
    <source>
        <dbReference type="SAM" id="Phobius"/>
    </source>
</evidence>
<feature type="transmembrane region" description="Helical" evidence="6">
    <location>
        <begin position="432"/>
        <end position="451"/>
    </location>
</feature>
<dbReference type="InterPro" id="IPR011701">
    <property type="entry name" value="MFS"/>
</dbReference>
<organism evidence="7 8">
    <name type="scientific">Syncephalastrum racemosum</name>
    <name type="common">Filamentous fungus</name>
    <dbReference type="NCBI Taxonomy" id="13706"/>
    <lineage>
        <taxon>Eukaryota</taxon>
        <taxon>Fungi</taxon>
        <taxon>Fungi incertae sedis</taxon>
        <taxon>Mucoromycota</taxon>
        <taxon>Mucoromycotina</taxon>
        <taxon>Mucoromycetes</taxon>
        <taxon>Mucorales</taxon>
        <taxon>Syncephalastraceae</taxon>
        <taxon>Syncephalastrum</taxon>
    </lineage>
</organism>
<comment type="caution">
    <text evidence="7">The sequence shown here is derived from an EMBL/GenBank/DDBJ whole genome shotgun (WGS) entry which is preliminary data.</text>
</comment>
<evidence type="ECO:0000256" key="3">
    <source>
        <dbReference type="ARBA" id="ARBA00022692"/>
    </source>
</evidence>